<dbReference type="GO" id="GO:0007154">
    <property type="term" value="P:cell communication"/>
    <property type="evidence" value="ECO:0007669"/>
    <property type="project" value="UniProtKB-ARBA"/>
</dbReference>
<keyword evidence="5" id="KW-0732">Signal</keyword>
<evidence type="ECO:0000256" key="5">
    <source>
        <dbReference type="ARBA" id="ARBA00022729"/>
    </source>
</evidence>
<dbReference type="PROSITE" id="PS01186">
    <property type="entry name" value="EGF_2"/>
    <property type="match status" value="3"/>
</dbReference>
<feature type="domain" description="EGF-like" evidence="13">
    <location>
        <begin position="1"/>
        <end position="36"/>
    </location>
</feature>
<dbReference type="InterPro" id="IPR013032">
    <property type="entry name" value="EGF-like_CS"/>
</dbReference>
<dbReference type="PANTHER" id="PTHR12916:SF4">
    <property type="entry name" value="UNINFLATABLE, ISOFORM C"/>
    <property type="match status" value="1"/>
</dbReference>
<comment type="subcellular location">
    <subcellularLocation>
        <location evidence="1">Cell membrane</location>
        <topology evidence="1">Single-pass type I membrane protein</topology>
    </subcellularLocation>
</comment>
<dbReference type="InterPro" id="IPR000742">
    <property type="entry name" value="EGF"/>
</dbReference>
<dbReference type="NCBIfam" id="NF040941">
    <property type="entry name" value="GGGWT_bact"/>
    <property type="match status" value="1"/>
</dbReference>
<feature type="disulfide bond" evidence="12">
    <location>
        <begin position="196"/>
        <end position="205"/>
    </location>
</feature>
<evidence type="ECO:0000256" key="11">
    <source>
        <dbReference type="ARBA" id="ARBA00023180"/>
    </source>
</evidence>
<dbReference type="InterPro" id="IPR001881">
    <property type="entry name" value="EGF-like_Ca-bd_dom"/>
</dbReference>
<dbReference type="InterPro" id="IPR014716">
    <property type="entry name" value="Fibrinogen_a/b/g_C_1"/>
</dbReference>
<feature type="domain" description="EGF-like" evidence="13">
    <location>
        <begin position="170"/>
        <end position="206"/>
    </location>
</feature>
<evidence type="ECO:0000313" key="14">
    <source>
        <dbReference type="EMBL" id="KAH3779258.1"/>
    </source>
</evidence>
<dbReference type="EMBL" id="JAIWYP010000008">
    <property type="protein sequence ID" value="KAH3779258.1"/>
    <property type="molecule type" value="Genomic_DNA"/>
</dbReference>
<dbReference type="FunFam" id="2.10.25.10:FF:000122">
    <property type="entry name" value="Protein crumbs homolog 2"/>
    <property type="match status" value="1"/>
</dbReference>
<dbReference type="InterPro" id="IPR000152">
    <property type="entry name" value="EGF-type_Asp/Asn_hydroxyl_site"/>
</dbReference>
<dbReference type="FunFam" id="2.10.25.10:FF:000391">
    <property type="entry name" value="Weary, isoform C"/>
    <property type="match status" value="1"/>
</dbReference>
<organism evidence="14 15">
    <name type="scientific">Dreissena polymorpha</name>
    <name type="common">Zebra mussel</name>
    <name type="synonym">Mytilus polymorpha</name>
    <dbReference type="NCBI Taxonomy" id="45954"/>
    <lineage>
        <taxon>Eukaryota</taxon>
        <taxon>Metazoa</taxon>
        <taxon>Spiralia</taxon>
        <taxon>Lophotrochozoa</taxon>
        <taxon>Mollusca</taxon>
        <taxon>Bivalvia</taxon>
        <taxon>Autobranchia</taxon>
        <taxon>Heteroconchia</taxon>
        <taxon>Euheterodonta</taxon>
        <taxon>Imparidentia</taxon>
        <taxon>Neoheterodontei</taxon>
        <taxon>Myida</taxon>
        <taxon>Dreissenoidea</taxon>
        <taxon>Dreissenidae</taxon>
        <taxon>Dreissena</taxon>
    </lineage>
</organism>
<feature type="non-terminal residue" evidence="14">
    <location>
        <position position="1"/>
    </location>
</feature>
<dbReference type="Pfam" id="PF12661">
    <property type="entry name" value="hEGF"/>
    <property type="match status" value="1"/>
</dbReference>
<dbReference type="PROSITE" id="PS00010">
    <property type="entry name" value="ASX_HYDROXYL"/>
    <property type="match status" value="4"/>
</dbReference>
<dbReference type="InterPro" id="IPR002181">
    <property type="entry name" value="Fibrinogen_a/b/g_C_dom"/>
</dbReference>
<keyword evidence="9" id="KW-0472">Membrane</keyword>
<evidence type="ECO:0000256" key="6">
    <source>
        <dbReference type="ARBA" id="ARBA00022737"/>
    </source>
</evidence>
<gene>
    <name evidence="14" type="ORF">DPMN_157058</name>
</gene>
<reference evidence="14" key="1">
    <citation type="journal article" date="2019" name="bioRxiv">
        <title>The Genome of the Zebra Mussel, Dreissena polymorpha: A Resource for Invasive Species Research.</title>
        <authorList>
            <person name="McCartney M.A."/>
            <person name="Auch B."/>
            <person name="Kono T."/>
            <person name="Mallez S."/>
            <person name="Zhang Y."/>
            <person name="Obille A."/>
            <person name="Becker A."/>
            <person name="Abrahante J.E."/>
            <person name="Garbe J."/>
            <person name="Badalamenti J.P."/>
            <person name="Herman A."/>
            <person name="Mangelson H."/>
            <person name="Liachko I."/>
            <person name="Sullivan S."/>
            <person name="Sone E.D."/>
            <person name="Koren S."/>
            <person name="Silverstein K.A.T."/>
            <person name="Beckman K.B."/>
            <person name="Gohl D.M."/>
        </authorList>
    </citation>
    <scope>NUCLEOTIDE SEQUENCE</scope>
    <source>
        <strain evidence="14">Duluth1</strain>
        <tissue evidence="14">Whole animal</tissue>
    </source>
</reference>
<reference evidence="14" key="2">
    <citation type="submission" date="2020-11" db="EMBL/GenBank/DDBJ databases">
        <authorList>
            <person name="McCartney M.A."/>
            <person name="Auch B."/>
            <person name="Kono T."/>
            <person name="Mallez S."/>
            <person name="Becker A."/>
            <person name="Gohl D.M."/>
            <person name="Silverstein K.A.T."/>
            <person name="Koren S."/>
            <person name="Bechman K.B."/>
            <person name="Herman A."/>
            <person name="Abrahante J.E."/>
            <person name="Garbe J."/>
        </authorList>
    </citation>
    <scope>NUCLEOTIDE SEQUENCE</scope>
    <source>
        <strain evidence="14">Duluth1</strain>
        <tissue evidence="14">Whole animal</tissue>
    </source>
</reference>
<evidence type="ECO:0000256" key="8">
    <source>
        <dbReference type="ARBA" id="ARBA00022989"/>
    </source>
</evidence>
<feature type="non-terminal residue" evidence="14">
    <location>
        <position position="299"/>
    </location>
</feature>
<dbReference type="Gene3D" id="3.90.215.10">
    <property type="entry name" value="Gamma Fibrinogen, chain A, domain 1"/>
    <property type="match status" value="1"/>
</dbReference>
<dbReference type="GO" id="GO:0005509">
    <property type="term" value="F:calcium ion binding"/>
    <property type="evidence" value="ECO:0007669"/>
    <property type="project" value="InterPro"/>
</dbReference>
<evidence type="ECO:0000256" key="9">
    <source>
        <dbReference type="ARBA" id="ARBA00023136"/>
    </source>
</evidence>
<protein>
    <recommendedName>
        <fullName evidence="13">EGF-like domain-containing protein</fullName>
    </recommendedName>
</protein>
<dbReference type="PROSITE" id="PS01187">
    <property type="entry name" value="EGF_CA"/>
    <property type="match status" value="1"/>
</dbReference>
<evidence type="ECO:0000256" key="2">
    <source>
        <dbReference type="ARBA" id="ARBA00022475"/>
    </source>
</evidence>
<dbReference type="PANTHER" id="PTHR12916">
    <property type="entry name" value="CYTOCHROME C OXIDASE POLYPEPTIDE VIC-2"/>
    <property type="match status" value="1"/>
</dbReference>
<accession>A0A9D4EGH7</accession>
<keyword evidence="3 12" id="KW-0245">EGF-like domain</keyword>
<keyword evidence="4" id="KW-0812">Transmembrane</keyword>
<feature type="disulfide bond" evidence="12">
    <location>
        <begin position="158"/>
        <end position="167"/>
    </location>
</feature>
<feature type="domain" description="EGF-like" evidence="13">
    <location>
        <begin position="78"/>
        <end position="117"/>
    </location>
</feature>
<keyword evidence="15" id="KW-1185">Reference proteome</keyword>
<dbReference type="SUPFAM" id="SSF57196">
    <property type="entry name" value="EGF/Laminin"/>
    <property type="match status" value="4"/>
</dbReference>
<proteinExistence type="predicted"/>
<feature type="disulfide bond" evidence="12">
    <location>
        <begin position="107"/>
        <end position="116"/>
    </location>
</feature>
<dbReference type="GO" id="GO:0005886">
    <property type="term" value="C:plasma membrane"/>
    <property type="evidence" value="ECO:0007669"/>
    <property type="project" value="UniProtKB-SubCell"/>
</dbReference>
<evidence type="ECO:0000256" key="10">
    <source>
        <dbReference type="ARBA" id="ARBA00023157"/>
    </source>
</evidence>
<dbReference type="PROSITE" id="PS00022">
    <property type="entry name" value="EGF_1"/>
    <property type="match status" value="2"/>
</dbReference>
<dbReference type="GO" id="GO:0023052">
    <property type="term" value="P:signaling"/>
    <property type="evidence" value="ECO:0007669"/>
    <property type="project" value="UniProtKB-ARBA"/>
</dbReference>
<keyword evidence="10 12" id="KW-1015">Disulfide bond</keyword>
<dbReference type="SMART" id="SM00181">
    <property type="entry name" value="EGF"/>
    <property type="match status" value="4"/>
</dbReference>
<keyword evidence="11" id="KW-0325">Glycoprotein</keyword>
<dbReference type="FunFam" id="2.10.25.10:FF:000143">
    <property type="entry name" value="Protein crumbs 1"/>
    <property type="match status" value="1"/>
</dbReference>
<dbReference type="InterPro" id="IPR036056">
    <property type="entry name" value="Fibrinogen-like_C"/>
</dbReference>
<dbReference type="AlphaFoldDB" id="A0A9D4EGH7"/>
<comment type="caution">
    <text evidence="12">Lacks conserved residue(s) required for the propagation of feature annotation.</text>
</comment>
<keyword evidence="8" id="KW-1133">Transmembrane helix</keyword>
<evidence type="ECO:0000256" key="3">
    <source>
        <dbReference type="ARBA" id="ARBA00022536"/>
    </source>
</evidence>
<keyword evidence="7" id="KW-0106">Calcium</keyword>
<comment type="caution">
    <text evidence="14">The sequence shown here is derived from an EMBL/GenBank/DDBJ whole genome shotgun (WGS) entry which is preliminary data.</text>
</comment>
<keyword evidence="2" id="KW-1003">Cell membrane</keyword>
<sequence>INECDPNPCLNGAKCIDGVNAFTCACEAGYNGKTREININYCEHAEVPERAALIDTMNKCDTAHRKNLLASLWRTATNINSCDPNENQPYQNGGKCSDGINDYACACVAGYQGKKCEININECRPNPCKNGDIEICSSTPCENGAKCVDGVASFTCICKSGWQGDRCHLDLNECASSPCKNATTCNNLPDAYTCTCVAGYAITNCAIRSFKDCSELLRSDAAKQSGVYTITTHLTNTKIQVYCDMVADEGGGFSKDGSMAVWIFIDISVKLNTDSDKRTANTGLFCYKKRPDVWLLMAK</sequence>
<dbReference type="Pfam" id="PF00008">
    <property type="entry name" value="EGF"/>
    <property type="match status" value="3"/>
</dbReference>
<name>A0A9D4EGH7_DREPO</name>
<feature type="domain" description="EGF-like" evidence="13">
    <location>
        <begin position="132"/>
        <end position="168"/>
    </location>
</feature>
<evidence type="ECO:0000256" key="7">
    <source>
        <dbReference type="ARBA" id="ARBA00022837"/>
    </source>
</evidence>
<evidence type="ECO:0000256" key="12">
    <source>
        <dbReference type="PROSITE-ProRule" id="PRU00076"/>
    </source>
</evidence>
<dbReference type="CDD" id="cd00054">
    <property type="entry name" value="EGF_CA"/>
    <property type="match status" value="4"/>
</dbReference>
<dbReference type="InterPro" id="IPR018097">
    <property type="entry name" value="EGF_Ca-bd_CS"/>
</dbReference>
<dbReference type="Gene3D" id="2.10.25.10">
    <property type="entry name" value="Laminin"/>
    <property type="match status" value="4"/>
</dbReference>
<dbReference type="Pfam" id="PF00147">
    <property type="entry name" value="Fibrinogen_C"/>
    <property type="match status" value="1"/>
</dbReference>
<evidence type="ECO:0000313" key="15">
    <source>
        <dbReference type="Proteomes" id="UP000828390"/>
    </source>
</evidence>
<evidence type="ECO:0000256" key="1">
    <source>
        <dbReference type="ARBA" id="ARBA00004251"/>
    </source>
</evidence>
<dbReference type="SUPFAM" id="SSF56496">
    <property type="entry name" value="Fibrinogen C-terminal domain-like"/>
    <property type="match status" value="1"/>
</dbReference>
<dbReference type="Proteomes" id="UP000828390">
    <property type="component" value="Unassembled WGS sequence"/>
</dbReference>
<keyword evidence="6" id="KW-0677">Repeat</keyword>
<dbReference type="SMART" id="SM00179">
    <property type="entry name" value="EGF_CA"/>
    <property type="match status" value="4"/>
</dbReference>
<evidence type="ECO:0000259" key="13">
    <source>
        <dbReference type="PROSITE" id="PS50026"/>
    </source>
</evidence>
<dbReference type="PROSITE" id="PS50026">
    <property type="entry name" value="EGF_3"/>
    <property type="match status" value="4"/>
</dbReference>
<evidence type="ECO:0000256" key="4">
    <source>
        <dbReference type="ARBA" id="ARBA00022692"/>
    </source>
</evidence>